<dbReference type="PROSITE" id="PS52015">
    <property type="entry name" value="TONB_CTD"/>
    <property type="match status" value="1"/>
</dbReference>
<dbReference type="RefSeq" id="WP_344693421.1">
    <property type="nucleotide sequence ID" value="NZ_BAABBF010000004.1"/>
</dbReference>
<dbReference type="InterPro" id="IPR037682">
    <property type="entry name" value="TonB_C"/>
</dbReference>
<proteinExistence type="predicted"/>
<dbReference type="SUPFAM" id="SSF74653">
    <property type="entry name" value="TolA/TonB C-terminal domain"/>
    <property type="match status" value="1"/>
</dbReference>
<evidence type="ECO:0000256" key="1">
    <source>
        <dbReference type="SAM" id="SignalP"/>
    </source>
</evidence>
<evidence type="ECO:0000259" key="2">
    <source>
        <dbReference type="PROSITE" id="PS52015"/>
    </source>
</evidence>
<keyword evidence="1" id="KW-0732">Signal</keyword>
<feature type="signal peptide" evidence="1">
    <location>
        <begin position="1"/>
        <end position="19"/>
    </location>
</feature>
<feature type="chain" id="PRO_5046499518" description="TonB C-terminal domain-containing protein" evidence="1">
    <location>
        <begin position="20"/>
        <end position="657"/>
    </location>
</feature>
<sequence>MRMTAGAVAAIMLAGTAGAQQAPVTTMGATPTAQQLFDAAVALDATPDAAAAARAWGALEQRSKPGSRSRAIAQVRRGASLLKAGDRSGAGEAIRAGLAGLPKTDATLADDRLLANLRLGALAIDALDYAGAADFYIAAEQDAGDPGAKLGALLGQVQALTFVDPARAKAALVRIDAIAAGTKLDGKVTATIAQRQAELLLNTGDFASAKAAALRAVAASGGLTSRTSLADVAVRSDAAIAMLLAGQPDQAREYMAMTGAGRLPKGEFDPAAEMRAPDCGGEAGLKPADVAVVEFSIADDGTVRNVAPIYAAGGGQVALEFARTVREWWWPADRVAAIPAFFRYGARVEMRCSTAFQRPSIEGSVDAAVEKWLAGKDIDLPDEVNGPVALAPQRAALATASATSPASLATLAALFRLAGNWTLPAEERLALYDRGMAIAVAHAAPPVVRLAFDRAVRDDDDDGRNKRHEKLTALIVSPAYFGDPQARAILRLMLADQMTARRSGDRNAMPVLRQIVDDAALSKDDPLKVGALVRIASLEQRAGQVDAARTAFTATGLDAQQCALLDAPPKMVASPGSEAFPREAMAWGFEGWAQVQFDVAADGRTAAPRALLSYPPFIFSRASTDFIKTSRFAKTYRPDGELGCGGTSRRIVFKMPG</sequence>
<protein>
    <recommendedName>
        <fullName evidence="2">TonB C-terminal domain-containing protein</fullName>
    </recommendedName>
</protein>
<gene>
    <name evidence="3" type="ORF">GCM10022268_21950</name>
</gene>
<organism evidence="3 4">
    <name type="scientific">Sphingomonas cynarae</name>
    <dbReference type="NCBI Taxonomy" id="930197"/>
    <lineage>
        <taxon>Bacteria</taxon>
        <taxon>Pseudomonadati</taxon>
        <taxon>Pseudomonadota</taxon>
        <taxon>Alphaproteobacteria</taxon>
        <taxon>Sphingomonadales</taxon>
        <taxon>Sphingomonadaceae</taxon>
        <taxon>Sphingomonas</taxon>
    </lineage>
</organism>
<evidence type="ECO:0000313" key="4">
    <source>
        <dbReference type="Proteomes" id="UP001500523"/>
    </source>
</evidence>
<feature type="domain" description="TonB C-terminal" evidence="2">
    <location>
        <begin position="565"/>
        <end position="657"/>
    </location>
</feature>
<comment type="caution">
    <text evidence="3">The sequence shown here is derived from an EMBL/GenBank/DDBJ whole genome shotgun (WGS) entry which is preliminary data.</text>
</comment>
<dbReference type="Gene3D" id="3.30.2420.10">
    <property type="entry name" value="TonB"/>
    <property type="match status" value="1"/>
</dbReference>
<reference evidence="4" key="1">
    <citation type="journal article" date="2019" name="Int. J. Syst. Evol. Microbiol.">
        <title>The Global Catalogue of Microorganisms (GCM) 10K type strain sequencing project: providing services to taxonomists for standard genome sequencing and annotation.</title>
        <authorList>
            <consortium name="The Broad Institute Genomics Platform"/>
            <consortium name="The Broad Institute Genome Sequencing Center for Infectious Disease"/>
            <person name="Wu L."/>
            <person name="Ma J."/>
        </authorList>
    </citation>
    <scope>NUCLEOTIDE SEQUENCE [LARGE SCALE GENOMIC DNA]</scope>
    <source>
        <strain evidence="4">JCM 17498</strain>
    </source>
</reference>
<evidence type="ECO:0000313" key="3">
    <source>
        <dbReference type="EMBL" id="GAA3712738.1"/>
    </source>
</evidence>
<accession>A0ABP7E2Q4</accession>
<dbReference type="Proteomes" id="UP001500523">
    <property type="component" value="Unassembled WGS sequence"/>
</dbReference>
<dbReference type="EMBL" id="BAABBF010000004">
    <property type="protein sequence ID" value="GAA3712738.1"/>
    <property type="molecule type" value="Genomic_DNA"/>
</dbReference>
<name>A0ABP7E2Q4_9SPHN</name>
<keyword evidence="4" id="KW-1185">Reference proteome</keyword>